<dbReference type="Proteomes" id="UP000236000">
    <property type="component" value="Unassembled WGS sequence"/>
</dbReference>
<gene>
    <name evidence="2" type="ORF">CXU22_10955</name>
</gene>
<dbReference type="AlphaFoldDB" id="A0A2N8HB97"/>
<evidence type="ECO:0000256" key="1">
    <source>
        <dbReference type="SAM" id="Phobius"/>
    </source>
</evidence>
<evidence type="ECO:0000313" key="2">
    <source>
        <dbReference type="EMBL" id="PNC17141.1"/>
    </source>
</evidence>
<feature type="transmembrane region" description="Helical" evidence="1">
    <location>
        <begin position="35"/>
        <end position="52"/>
    </location>
</feature>
<reference evidence="2 3" key="1">
    <citation type="journal article" date="2017" name="BMC Genomics">
        <title>Genome sequencing of 39 Akkermansia muciniphila isolates reveals its population structure, genomic and functional diverisity, and global distribution in mammalian gut microbiotas.</title>
        <authorList>
            <person name="Guo X."/>
            <person name="Li S."/>
            <person name="Zhang J."/>
            <person name="Wu F."/>
            <person name="Li X."/>
            <person name="Wu D."/>
            <person name="Zhang M."/>
            <person name="Ou Z."/>
            <person name="Jie Z."/>
            <person name="Yan Q."/>
            <person name="Li P."/>
            <person name="Yi J."/>
            <person name="Peng Y."/>
        </authorList>
    </citation>
    <scope>NUCLEOTIDE SEQUENCE [LARGE SCALE GENOMIC DNA]</scope>
    <source>
        <strain evidence="2 3">GP24</strain>
    </source>
</reference>
<dbReference type="OrthoDB" id="198150at2"/>
<sequence>MMNFSIAKCLFSIGGCSTILGNISADAAVSSAGAIGGLGVLTIAVNYTLNLLKKKDEQLMAKDARIEALMDRLIDKCPNCELAKAANKSLLEEE</sequence>
<keyword evidence="1" id="KW-1133">Transmembrane helix</keyword>
<keyword evidence="1" id="KW-0472">Membrane</keyword>
<protein>
    <submittedName>
        <fullName evidence="2">Uncharacterized protein</fullName>
    </submittedName>
</protein>
<evidence type="ECO:0000313" key="3">
    <source>
        <dbReference type="Proteomes" id="UP000236000"/>
    </source>
</evidence>
<proteinExistence type="predicted"/>
<comment type="caution">
    <text evidence="2">The sequence shown here is derived from an EMBL/GenBank/DDBJ whole genome shotgun (WGS) entry which is preliminary data.</text>
</comment>
<name>A0A2N8HB97_9BACT</name>
<organism evidence="2 3">
    <name type="scientific">Akkermansia muciniphila</name>
    <dbReference type="NCBI Taxonomy" id="239935"/>
    <lineage>
        <taxon>Bacteria</taxon>
        <taxon>Pseudomonadati</taxon>
        <taxon>Verrucomicrobiota</taxon>
        <taxon>Verrucomicrobiia</taxon>
        <taxon>Verrucomicrobiales</taxon>
        <taxon>Akkermansiaceae</taxon>
        <taxon>Akkermansia</taxon>
    </lineage>
</organism>
<dbReference type="EMBL" id="PJKA01000013">
    <property type="protein sequence ID" value="PNC17141.1"/>
    <property type="molecule type" value="Genomic_DNA"/>
</dbReference>
<accession>A0A2N8HB97</accession>
<dbReference type="RefSeq" id="WP_102715408.1">
    <property type="nucleotide sequence ID" value="NZ_CABMLK010000002.1"/>
</dbReference>
<keyword evidence="1" id="KW-0812">Transmembrane</keyword>